<comment type="caution">
    <text evidence="2">The sequence shown here is derived from an EMBL/GenBank/DDBJ whole genome shotgun (WGS) entry which is preliminary data.</text>
</comment>
<protein>
    <recommendedName>
        <fullName evidence="4">Ada DNA repair metal-binding domain-containing protein</fullName>
    </recommendedName>
</protein>
<dbReference type="InterPro" id="IPR035451">
    <property type="entry name" value="Ada-like_dom_sf"/>
</dbReference>
<feature type="chain" id="PRO_5038749894" description="Ada DNA repair metal-binding domain-containing protein" evidence="1">
    <location>
        <begin position="23"/>
        <end position="98"/>
    </location>
</feature>
<dbReference type="STRING" id="1423763.FC46_GL001410"/>
<dbReference type="RefSeq" id="WP_057799881.1">
    <property type="nucleotide sequence ID" value="NZ_AZFM01000042.1"/>
</dbReference>
<dbReference type="EMBL" id="AZFM01000042">
    <property type="protein sequence ID" value="KRL88707.1"/>
    <property type="molecule type" value="Genomic_DNA"/>
</dbReference>
<evidence type="ECO:0008006" key="4">
    <source>
        <dbReference type="Google" id="ProtNLM"/>
    </source>
</evidence>
<sequence>MKLKKRIAIAITAILMALGTIGSISQVSQNPAKPIITQAAVYRNKIWTSTKPKVIIGNKRSHIYHVYRQRRYRMNSSNAVYFKSEAAARAAGYRLSKR</sequence>
<evidence type="ECO:0000256" key="1">
    <source>
        <dbReference type="SAM" id="SignalP"/>
    </source>
</evidence>
<reference evidence="2 3" key="1">
    <citation type="journal article" date="2015" name="Genome Announc.">
        <title>Expanding the biotechnology potential of lactobacilli through comparative genomics of 213 strains and associated genera.</title>
        <authorList>
            <person name="Sun Z."/>
            <person name="Harris H.M."/>
            <person name="McCann A."/>
            <person name="Guo C."/>
            <person name="Argimon S."/>
            <person name="Zhang W."/>
            <person name="Yang X."/>
            <person name="Jeffery I.B."/>
            <person name="Cooney J.C."/>
            <person name="Kagawa T.F."/>
            <person name="Liu W."/>
            <person name="Song Y."/>
            <person name="Salvetti E."/>
            <person name="Wrobel A."/>
            <person name="Rasinkangas P."/>
            <person name="Parkhill J."/>
            <person name="Rea M.C."/>
            <person name="O'Sullivan O."/>
            <person name="Ritari J."/>
            <person name="Douillard F.P."/>
            <person name="Paul Ross R."/>
            <person name="Yang R."/>
            <person name="Briner A.E."/>
            <person name="Felis G.E."/>
            <person name="de Vos W.M."/>
            <person name="Barrangou R."/>
            <person name="Klaenhammer T.R."/>
            <person name="Caufield P.W."/>
            <person name="Cui Y."/>
            <person name="Zhang H."/>
            <person name="O'Toole P.W."/>
        </authorList>
    </citation>
    <scope>NUCLEOTIDE SEQUENCE [LARGE SCALE GENOMIC DNA]</scope>
    <source>
        <strain evidence="2 3">DSM 16043</strain>
    </source>
</reference>
<dbReference type="OrthoDB" id="2292214at2"/>
<dbReference type="SUPFAM" id="SSF57884">
    <property type="entry name" value="Ada DNA repair protein, N-terminal domain (N-Ada 10)"/>
    <property type="match status" value="1"/>
</dbReference>
<keyword evidence="3" id="KW-1185">Reference proteome</keyword>
<dbReference type="Gene3D" id="3.40.10.10">
    <property type="entry name" value="DNA Methylphosphotriester Repair Domain"/>
    <property type="match status" value="1"/>
</dbReference>
<feature type="signal peptide" evidence="1">
    <location>
        <begin position="1"/>
        <end position="22"/>
    </location>
</feature>
<dbReference type="Proteomes" id="UP000051036">
    <property type="component" value="Unassembled WGS sequence"/>
</dbReference>
<keyword evidence="1" id="KW-0732">Signal</keyword>
<evidence type="ECO:0000313" key="3">
    <source>
        <dbReference type="Proteomes" id="UP000051036"/>
    </source>
</evidence>
<organism evidence="2 3">
    <name type="scientific">Lactobacillus kalixensis DSM 16043</name>
    <dbReference type="NCBI Taxonomy" id="1423763"/>
    <lineage>
        <taxon>Bacteria</taxon>
        <taxon>Bacillati</taxon>
        <taxon>Bacillota</taxon>
        <taxon>Bacilli</taxon>
        <taxon>Lactobacillales</taxon>
        <taxon>Lactobacillaceae</taxon>
        <taxon>Lactobacillus</taxon>
    </lineage>
</organism>
<dbReference type="AlphaFoldDB" id="A0A0R1UCJ9"/>
<name>A0A0R1UCJ9_9LACO</name>
<gene>
    <name evidence="2" type="ORF">FC46_GL001410</name>
</gene>
<dbReference type="PATRIC" id="fig|1423763.3.peg.1430"/>
<accession>A0A0R1UCJ9</accession>
<proteinExistence type="predicted"/>
<evidence type="ECO:0000313" key="2">
    <source>
        <dbReference type="EMBL" id="KRL88707.1"/>
    </source>
</evidence>